<proteinExistence type="inferred from homology"/>
<evidence type="ECO:0000256" key="4">
    <source>
        <dbReference type="ARBA" id="ARBA00011738"/>
    </source>
</evidence>
<evidence type="ECO:0000256" key="3">
    <source>
        <dbReference type="ARBA" id="ARBA00007970"/>
    </source>
</evidence>
<dbReference type="Gene3D" id="3.40.640.10">
    <property type="entry name" value="Type I PLP-dependent aspartate aminotransferase-like (Major domain)"/>
    <property type="match status" value="1"/>
</dbReference>
<dbReference type="PANTHER" id="PTHR43643">
    <property type="entry name" value="HISTIDINOL-PHOSPHATE AMINOTRANSFERASE 2"/>
    <property type="match status" value="1"/>
</dbReference>
<dbReference type="InterPro" id="IPR015422">
    <property type="entry name" value="PyrdxlP-dep_Trfase_small"/>
</dbReference>
<dbReference type="SUPFAM" id="SSF53383">
    <property type="entry name" value="PLP-dependent transferases"/>
    <property type="match status" value="1"/>
</dbReference>
<reference evidence="13 14" key="1">
    <citation type="journal article" date="2021" name="Mar. Drugs">
        <title>Genome Reduction and Secondary Metabolism of the Marine Sponge-Associated Cyanobacterium Leptothoe.</title>
        <authorList>
            <person name="Konstantinou D."/>
            <person name="Popin R.V."/>
            <person name="Fewer D.P."/>
            <person name="Sivonen K."/>
            <person name="Gkelis S."/>
        </authorList>
    </citation>
    <scope>NUCLEOTIDE SEQUENCE [LARGE SCALE GENOMIC DNA]</scope>
    <source>
        <strain evidence="13 14">TAU-MAC 1615</strain>
    </source>
</reference>
<evidence type="ECO:0000256" key="7">
    <source>
        <dbReference type="ARBA" id="ARBA00022679"/>
    </source>
</evidence>
<evidence type="ECO:0000256" key="5">
    <source>
        <dbReference type="ARBA" id="ARBA00022576"/>
    </source>
</evidence>
<dbReference type="InterPro" id="IPR015421">
    <property type="entry name" value="PyrdxlP-dep_Trfase_major"/>
</dbReference>
<dbReference type="Proteomes" id="UP001196661">
    <property type="component" value="Unassembled WGS sequence"/>
</dbReference>
<keyword evidence="7 11" id="KW-0808">Transferase</keyword>
<comment type="catalytic activity">
    <reaction evidence="10 11">
        <text>L-histidinol phosphate + 2-oxoglutarate = 3-(imidazol-4-yl)-2-oxopropyl phosphate + L-glutamate</text>
        <dbReference type="Rhea" id="RHEA:23744"/>
        <dbReference type="ChEBI" id="CHEBI:16810"/>
        <dbReference type="ChEBI" id="CHEBI:29985"/>
        <dbReference type="ChEBI" id="CHEBI:57766"/>
        <dbReference type="ChEBI" id="CHEBI:57980"/>
        <dbReference type="EC" id="2.6.1.9"/>
    </reaction>
</comment>
<comment type="cofactor">
    <cofactor evidence="1 11">
        <name>pyridoxal 5'-phosphate</name>
        <dbReference type="ChEBI" id="CHEBI:597326"/>
    </cofactor>
</comment>
<dbReference type="InterPro" id="IPR015424">
    <property type="entry name" value="PyrdxlP-dep_Trfase"/>
</dbReference>
<comment type="caution">
    <text evidence="13">The sequence shown here is derived from an EMBL/GenBank/DDBJ whole genome shotgun (WGS) entry which is preliminary data.</text>
</comment>
<evidence type="ECO:0000313" key="14">
    <source>
        <dbReference type="Proteomes" id="UP001196661"/>
    </source>
</evidence>
<dbReference type="InterPro" id="IPR005861">
    <property type="entry name" value="HisP_aminotrans"/>
</dbReference>
<keyword evidence="5 11" id="KW-0032">Aminotransferase</keyword>
<organism evidence="13 14">
    <name type="scientific">Leptothoe kymatousa TAU-MAC 1615</name>
    <dbReference type="NCBI Taxonomy" id="2364775"/>
    <lineage>
        <taxon>Bacteria</taxon>
        <taxon>Bacillati</taxon>
        <taxon>Cyanobacteriota</taxon>
        <taxon>Cyanophyceae</taxon>
        <taxon>Nodosilineales</taxon>
        <taxon>Cymatolegaceae</taxon>
        <taxon>Leptothoe</taxon>
        <taxon>Leptothoe kymatousa</taxon>
    </lineage>
</organism>
<dbReference type="EMBL" id="JADOER010000012">
    <property type="protein sequence ID" value="MBT9313280.1"/>
    <property type="molecule type" value="Genomic_DNA"/>
</dbReference>
<dbReference type="PANTHER" id="PTHR43643:SF6">
    <property type="entry name" value="HISTIDINOL-PHOSPHATE AMINOTRANSFERASE"/>
    <property type="match status" value="1"/>
</dbReference>
<comment type="subunit">
    <text evidence="4 11">Homodimer.</text>
</comment>
<evidence type="ECO:0000256" key="9">
    <source>
        <dbReference type="ARBA" id="ARBA00023102"/>
    </source>
</evidence>
<sequence length="369" mass="40521">MLPFLRPELAALKAYQPHPPIPEPYDQLDTNESPIDLPDTLKASLAKHYQQQIQANRYPDGGHGALKAAIANYVAEAEASVTAANISVGNGSDELIRSILIATAINNGSILVASPTFSMYGILAQTLGIAVIDVGRQNNFQLDLDAAQTALQENSIRVVFMVHPNSPTANPLTTAEIDWLRQLPEDILVVIDEAYFEFSQQTLVQESLNRSNWVVLRTFSKAFRLAAHRVGYAIAQPPLINALEKVRLPYNLPSFSQAAALSALEHRGQLLGTLENTATERETMASWLASQPTLQTWPSASNFIYCRLSDKALTTLGMSQAEGLHHVFTQLRQRGTLIRHTGGGLRISLGTIEENQRTQKHLEAVLTNL</sequence>
<keyword evidence="8 11" id="KW-0663">Pyridoxal phosphate</keyword>
<feature type="domain" description="Aminotransferase class I/classII large" evidence="12">
    <location>
        <begin position="28"/>
        <end position="357"/>
    </location>
</feature>
<evidence type="ECO:0000256" key="11">
    <source>
        <dbReference type="HAMAP-Rule" id="MF_01023"/>
    </source>
</evidence>
<comment type="pathway">
    <text evidence="2 11">Amino-acid biosynthesis; L-histidine biosynthesis; L-histidine from 5-phospho-alpha-D-ribose 1-diphosphate: step 7/9.</text>
</comment>
<evidence type="ECO:0000256" key="2">
    <source>
        <dbReference type="ARBA" id="ARBA00005011"/>
    </source>
</evidence>
<comment type="similarity">
    <text evidence="3 11">Belongs to the class-II pyridoxal-phosphate-dependent aminotransferase family. Histidinol-phosphate aminotransferase subfamily.</text>
</comment>
<accession>A0ABS5Y637</accession>
<keyword evidence="6 11" id="KW-0028">Amino-acid biosynthesis</keyword>
<dbReference type="NCBIfam" id="NF002726">
    <property type="entry name" value="PRK02610.1"/>
    <property type="match status" value="1"/>
</dbReference>
<dbReference type="Gene3D" id="3.90.1150.10">
    <property type="entry name" value="Aspartate Aminotransferase, domain 1"/>
    <property type="match status" value="1"/>
</dbReference>
<protein>
    <recommendedName>
        <fullName evidence="11">Histidinol-phosphate aminotransferase</fullName>
        <ecNumber evidence="11">2.6.1.9</ecNumber>
    </recommendedName>
    <alternativeName>
        <fullName evidence="11">Imidazole acetol-phosphate transaminase</fullName>
    </alternativeName>
</protein>
<evidence type="ECO:0000256" key="6">
    <source>
        <dbReference type="ARBA" id="ARBA00022605"/>
    </source>
</evidence>
<evidence type="ECO:0000259" key="12">
    <source>
        <dbReference type="Pfam" id="PF00155"/>
    </source>
</evidence>
<feature type="modified residue" description="N6-(pyridoxal phosphate)lysine" evidence="11">
    <location>
        <position position="221"/>
    </location>
</feature>
<keyword evidence="14" id="KW-1185">Reference proteome</keyword>
<evidence type="ECO:0000313" key="13">
    <source>
        <dbReference type="EMBL" id="MBT9313280.1"/>
    </source>
</evidence>
<evidence type="ECO:0000256" key="10">
    <source>
        <dbReference type="ARBA" id="ARBA00047481"/>
    </source>
</evidence>
<dbReference type="CDD" id="cd00609">
    <property type="entry name" value="AAT_like"/>
    <property type="match status" value="1"/>
</dbReference>
<gene>
    <name evidence="11" type="primary">hisC</name>
    <name evidence="13" type="ORF">IXB28_13775</name>
</gene>
<evidence type="ECO:0000256" key="8">
    <source>
        <dbReference type="ARBA" id="ARBA00022898"/>
    </source>
</evidence>
<dbReference type="Pfam" id="PF00155">
    <property type="entry name" value="Aminotran_1_2"/>
    <property type="match status" value="1"/>
</dbReference>
<dbReference type="InterPro" id="IPR004839">
    <property type="entry name" value="Aminotransferase_I/II_large"/>
</dbReference>
<keyword evidence="9 11" id="KW-0368">Histidine biosynthesis</keyword>
<evidence type="ECO:0000256" key="1">
    <source>
        <dbReference type="ARBA" id="ARBA00001933"/>
    </source>
</evidence>
<dbReference type="GO" id="GO:0004400">
    <property type="term" value="F:histidinol-phosphate transaminase activity"/>
    <property type="evidence" value="ECO:0007669"/>
    <property type="project" value="UniProtKB-EC"/>
</dbReference>
<dbReference type="EC" id="2.6.1.9" evidence="11"/>
<dbReference type="RefSeq" id="WP_215619174.1">
    <property type="nucleotide sequence ID" value="NZ_JADOER010000012.1"/>
</dbReference>
<name>A0ABS5Y637_9CYAN</name>
<dbReference type="HAMAP" id="MF_01023">
    <property type="entry name" value="HisC_aminotrans_2"/>
    <property type="match status" value="1"/>
</dbReference>
<dbReference type="InterPro" id="IPR050106">
    <property type="entry name" value="HistidinolP_aminotransfase"/>
</dbReference>